<evidence type="ECO:0000256" key="2">
    <source>
        <dbReference type="ARBA" id="ARBA00023163"/>
    </source>
</evidence>
<keyword evidence="1" id="KW-0805">Transcription regulation</keyword>
<feature type="region of interest" description="Disordered" evidence="3">
    <location>
        <begin position="1"/>
        <end position="26"/>
    </location>
</feature>
<keyword evidence="6" id="KW-1185">Reference proteome</keyword>
<dbReference type="EMBL" id="JAUJYN010000007">
    <property type="protein sequence ID" value="KAK1265893.1"/>
    <property type="molecule type" value="Genomic_DNA"/>
</dbReference>
<organism evidence="5 6">
    <name type="scientific">Acorus gramineus</name>
    <name type="common">Dwarf sweet flag</name>
    <dbReference type="NCBI Taxonomy" id="55184"/>
    <lineage>
        <taxon>Eukaryota</taxon>
        <taxon>Viridiplantae</taxon>
        <taxon>Streptophyta</taxon>
        <taxon>Embryophyta</taxon>
        <taxon>Tracheophyta</taxon>
        <taxon>Spermatophyta</taxon>
        <taxon>Magnoliopsida</taxon>
        <taxon>Liliopsida</taxon>
        <taxon>Acoraceae</taxon>
        <taxon>Acorus</taxon>
    </lineage>
</organism>
<comment type="caution">
    <text evidence="5">The sequence shown here is derived from an EMBL/GenBank/DDBJ whole genome shotgun (WGS) entry which is preliminary data.</text>
</comment>
<name>A0AAV9ANY2_ACOGR</name>
<dbReference type="Pfam" id="PF14215">
    <property type="entry name" value="bHLH-MYC_N"/>
    <property type="match status" value="1"/>
</dbReference>
<dbReference type="Proteomes" id="UP001179952">
    <property type="component" value="Unassembled WGS sequence"/>
</dbReference>
<proteinExistence type="predicted"/>
<evidence type="ECO:0000259" key="4">
    <source>
        <dbReference type="Pfam" id="PF14215"/>
    </source>
</evidence>
<dbReference type="InterPro" id="IPR025610">
    <property type="entry name" value="MYC/MYB_N"/>
</dbReference>
<reference evidence="5" key="1">
    <citation type="journal article" date="2023" name="Nat. Commun.">
        <title>Diploid and tetraploid genomes of Acorus and the evolution of monocots.</title>
        <authorList>
            <person name="Ma L."/>
            <person name="Liu K.W."/>
            <person name="Li Z."/>
            <person name="Hsiao Y.Y."/>
            <person name="Qi Y."/>
            <person name="Fu T."/>
            <person name="Tang G.D."/>
            <person name="Zhang D."/>
            <person name="Sun W.H."/>
            <person name="Liu D.K."/>
            <person name="Li Y."/>
            <person name="Chen G.Z."/>
            <person name="Liu X.D."/>
            <person name="Liao X.Y."/>
            <person name="Jiang Y.T."/>
            <person name="Yu X."/>
            <person name="Hao Y."/>
            <person name="Huang J."/>
            <person name="Zhao X.W."/>
            <person name="Ke S."/>
            <person name="Chen Y.Y."/>
            <person name="Wu W.L."/>
            <person name="Hsu J.L."/>
            <person name="Lin Y.F."/>
            <person name="Huang M.D."/>
            <person name="Li C.Y."/>
            <person name="Huang L."/>
            <person name="Wang Z.W."/>
            <person name="Zhao X."/>
            <person name="Zhong W.Y."/>
            <person name="Peng D.H."/>
            <person name="Ahmad S."/>
            <person name="Lan S."/>
            <person name="Zhang J.S."/>
            <person name="Tsai W.C."/>
            <person name="Van de Peer Y."/>
            <person name="Liu Z.J."/>
        </authorList>
    </citation>
    <scope>NUCLEOTIDE SEQUENCE</scope>
    <source>
        <strain evidence="5">SCP</strain>
    </source>
</reference>
<gene>
    <name evidence="5" type="ORF">QJS04_geneDACA000434</name>
</gene>
<sequence>MMKEDRGWEEDEGGKGSPAATDEATVDEKVTDTKWFFLLSMMQSFVNGKGLLGLAFFTGSPIWISHGD</sequence>
<evidence type="ECO:0000313" key="6">
    <source>
        <dbReference type="Proteomes" id="UP001179952"/>
    </source>
</evidence>
<protein>
    <submittedName>
        <fullName evidence="5">Transcription factor MYC2</fullName>
    </submittedName>
</protein>
<dbReference type="AlphaFoldDB" id="A0AAV9ANY2"/>
<feature type="domain" description="Transcription factor MYC/MYB N-terminal" evidence="4">
    <location>
        <begin position="22"/>
        <end position="66"/>
    </location>
</feature>
<evidence type="ECO:0000256" key="3">
    <source>
        <dbReference type="SAM" id="MobiDB-lite"/>
    </source>
</evidence>
<reference evidence="5" key="2">
    <citation type="submission" date="2023-06" db="EMBL/GenBank/DDBJ databases">
        <authorList>
            <person name="Ma L."/>
            <person name="Liu K.-W."/>
            <person name="Li Z."/>
            <person name="Hsiao Y.-Y."/>
            <person name="Qi Y."/>
            <person name="Fu T."/>
            <person name="Tang G."/>
            <person name="Zhang D."/>
            <person name="Sun W.-H."/>
            <person name="Liu D.-K."/>
            <person name="Li Y."/>
            <person name="Chen G.-Z."/>
            <person name="Liu X.-D."/>
            <person name="Liao X.-Y."/>
            <person name="Jiang Y.-T."/>
            <person name="Yu X."/>
            <person name="Hao Y."/>
            <person name="Huang J."/>
            <person name="Zhao X.-W."/>
            <person name="Ke S."/>
            <person name="Chen Y.-Y."/>
            <person name="Wu W.-L."/>
            <person name="Hsu J.-L."/>
            <person name="Lin Y.-F."/>
            <person name="Huang M.-D."/>
            <person name="Li C.-Y."/>
            <person name="Huang L."/>
            <person name="Wang Z.-W."/>
            <person name="Zhao X."/>
            <person name="Zhong W.-Y."/>
            <person name="Peng D.-H."/>
            <person name="Ahmad S."/>
            <person name="Lan S."/>
            <person name="Zhang J.-S."/>
            <person name="Tsai W.-C."/>
            <person name="Van De Peer Y."/>
            <person name="Liu Z.-J."/>
        </authorList>
    </citation>
    <scope>NUCLEOTIDE SEQUENCE</scope>
    <source>
        <strain evidence="5">SCP</strain>
        <tissue evidence="5">Leaves</tissue>
    </source>
</reference>
<accession>A0AAV9ANY2</accession>
<keyword evidence="2" id="KW-0804">Transcription</keyword>
<evidence type="ECO:0000256" key="1">
    <source>
        <dbReference type="ARBA" id="ARBA00023015"/>
    </source>
</evidence>
<evidence type="ECO:0000313" key="5">
    <source>
        <dbReference type="EMBL" id="KAK1265893.1"/>
    </source>
</evidence>